<evidence type="ECO:0000313" key="1">
    <source>
        <dbReference type="EMBL" id="MCI01561.1"/>
    </source>
</evidence>
<organism evidence="1 2">
    <name type="scientific">Trifolium medium</name>
    <dbReference type="NCBI Taxonomy" id="97028"/>
    <lineage>
        <taxon>Eukaryota</taxon>
        <taxon>Viridiplantae</taxon>
        <taxon>Streptophyta</taxon>
        <taxon>Embryophyta</taxon>
        <taxon>Tracheophyta</taxon>
        <taxon>Spermatophyta</taxon>
        <taxon>Magnoliopsida</taxon>
        <taxon>eudicotyledons</taxon>
        <taxon>Gunneridae</taxon>
        <taxon>Pentapetalae</taxon>
        <taxon>rosids</taxon>
        <taxon>fabids</taxon>
        <taxon>Fabales</taxon>
        <taxon>Fabaceae</taxon>
        <taxon>Papilionoideae</taxon>
        <taxon>50 kb inversion clade</taxon>
        <taxon>NPAAA clade</taxon>
        <taxon>Hologalegina</taxon>
        <taxon>IRL clade</taxon>
        <taxon>Trifolieae</taxon>
        <taxon>Trifolium</taxon>
    </lineage>
</organism>
<accession>A0A392NNY5</accession>
<name>A0A392NNY5_9FABA</name>
<protein>
    <submittedName>
        <fullName evidence="1">Uncharacterized protein</fullName>
    </submittedName>
</protein>
<proteinExistence type="predicted"/>
<evidence type="ECO:0000313" key="2">
    <source>
        <dbReference type="Proteomes" id="UP000265520"/>
    </source>
</evidence>
<keyword evidence="2" id="KW-1185">Reference proteome</keyword>
<dbReference type="Proteomes" id="UP000265520">
    <property type="component" value="Unassembled WGS sequence"/>
</dbReference>
<comment type="caution">
    <text evidence="1">The sequence shown here is derived from an EMBL/GenBank/DDBJ whole genome shotgun (WGS) entry which is preliminary data.</text>
</comment>
<reference evidence="1 2" key="1">
    <citation type="journal article" date="2018" name="Front. Plant Sci.">
        <title>Red Clover (Trifolium pratense) and Zigzag Clover (T. medium) - A Picture of Genomic Similarities and Differences.</title>
        <authorList>
            <person name="Dluhosova J."/>
            <person name="Istvanek J."/>
            <person name="Nedelnik J."/>
            <person name="Repkova J."/>
        </authorList>
    </citation>
    <scope>NUCLEOTIDE SEQUENCE [LARGE SCALE GENOMIC DNA]</scope>
    <source>
        <strain evidence="2">cv. 10/8</strain>
        <tissue evidence="1">Leaf</tissue>
    </source>
</reference>
<feature type="non-terminal residue" evidence="1">
    <location>
        <position position="132"/>
    </location>
</feature>
<dbReference type="AlphaFoldDB" id="A0A392NNY5"/>
<sequence>MLDTSYPRISIAFRNVDSCPRYFSLFDNYIEVFDLVFQTFCALDRNVFALVHRLNWWSSFDSRCRRCHAREVWVTFSSVRSRYPNIKRGKRLSFSFLPRGVSVPSRAGGSAGRVLWRWCFVAKAFPHLALSR</sequence>
<dbReference type="EMBL" id="LXQA010046471">
    <property type="protein sequence ID" value="MCI01561.1"/>
    <property type="molecule type" value="Genomic_DNA"/>
</dbReference>